<keyword evidence="5" id="KW-0472">Membrane</keyword>
<evidence type="ECO:0000256" key="5">
    <source>
        <dbReference type="ARBA" id="ARBA00023136"/>
    </source>
</evidence>
<name>B9RVU8_RICCO</name>
<evidence type="ECO:0000256" key="4">
    <source>
        <dbReference type="ARBA" id="ARBA00022989"/>
    </source>
</evidence>
<accession>B9RVU8</accession>
<dbReference type="InterPro" id="IPR044647">
    <property type="entry name" value="RTNLB17/18/21"/>
</dbReference>
<dbReference type="eggNOG" id="ENOG502QU5C">
    <property type="taxonomic scope" value="Eukaryota"/>
</dbReference>
<keyword evidence="4" id="KW-1133">Transmembrane helix</keyword>
<reference evidence="10" key="1">
    <citation type="journal article" date="2010" name="Nat. Biotechnol.">
        <title>Draft genome sequence of the oilseed species Ricinus communis.</title>
        <authorList>
            <person name="Chan A.P."/>
            <person name="Crabtree J."/>
            <person name="Zhao Q."/>
            <person name="Lorenzi H."/>
            <person name="Orvis J."/>
            <person name="Puiu D."/>
            <person name="Melake-Berhan A."/>
            <person name="Jones K.M."/>
            <person name="Redman J."/>
            <person name="Chen G."/>
            <person name="Cahoon E.B."/>
            <person name="Gedil M."/>
            <person name="Stanke M."/>
            <person name="Haas B.J."/>
            <person name="Wortman J.R."/>
            <person name="Fraser-Liggett C.M."/>
            <person name="Ravel J."/>
            <person name="Rabinowicz P.D."/>
        </authorList>
    </citation>
    <scope>NUCLEOTIDE SEQUENCE [LARGE SCALE GENOMIC DNA]</scope>
    <source>
        <strain evidence="10">cv. Hale</strain>
    </source>
</reference>
<proteinExistence type="predicted"/>
<protein>
    <recommendedName>
        <fullName evidence="6">Reticulon-like protein</fullName>
    </recommendedName>
</protein>
<dbReference type="PANTHER" id="PTHR46626:SF2">
    <property type="entry name" value="RETICULON-LIKE PROTEIN B17"/>
    <property type="match status" value="1"/>
</dbReference>
<dbReference type="OMA" id="MAAMAMD"/>
<dbReference type="FunCoup" id="B9RVU8">
    <property type="interactions" value="399"/>
</dbReference>
<dbReference type="PROSITE" id="PS50845">
    <property type="entry name" value="RETICULON"/>
    <property type="match status" value="1"/>
</dbReference>
<evidence type="ECO:0000256" key="3">
    <source>
        <dbReference type="ARBA" id="ARBA00022824"/>
    </source>
</evidence>
<keyword evidence="10" id="KW-1185">Reference proteome</keyword>
<evidence type="ECO:0000256" key="6">
    <source>
        <dbReference type="RuleBase" id="RU363132"/>
    </source>
</evidence>
<dbReference type="OrthoDB" id="783438at2759"/>
<evidence type="ECO:0000313" key="9">
    <source>
        <dbReference type="EMBL" id="EEF44385.1"/>
    </source>
</evidence>
<dbReference type="GO" id="GO:0005789">
    <property type="term" value="C:endoplasmic reticulum membrane"/>
    <property type="evidence" value="ECO:0007669"/>
    <property type="project" value="UniProtKB-SubCell"/>
</dbReference>
<evidence type="ECO:0000256" key="1">
    <source>
        <dbReference type="ARBA" id="ARBA00004477"/>
    </source>
</evidence>
<comment type="subcellular location">
    <subcellularLocation>
        <location evidence="1 6">Endoplasmic reticulum membrane</location>
        <topology evidence="1 6">Multi-pass membrane protein</topology>
    </subcellularLocation>
</comment>
<dbReference type="EMBL" id="EQ973822">
    <property type="protein sequence ID" value="EEF44385.1"/>
    <property type="molecule type" value="Genomic_DNA"/>
</dbReference>
<feature type="region of interest" description="Disordered" evidence="7">
    <location>
        <begin position="1"/>
        <end position="22"/>
    </location>
</feature>
<feature type="region of interest" description="Disordered" evidence="7">
    <location>
        <begin position="97"/>
        <end position="127"/>
    </location>
</feature>
<keyword evidence="3 6" id="KW-0256">Endoplasmic reticulum</keyword>
<keyword evidence="2" id="KW-0812">Transmembrane</keyword>
<dbReference type="InterPro" id="IPR003388">
    <property type="entry name" value="Reticulon"/>
</dbReference>
<dbReference type="Proteomes" id="UP000008311">
    <property type="component" value="Unassembled WGS sequence"/>
</dbReference>
<feature type="domain" description="Reticulon" evidence="8">
    <location>
        <begin position="191"/>
        <end position="351"/>
    </location>
</feature>
<dbReference type="AlphaFoldDB" id="B9RVU8"/>
<sequence>MDSTPPSHRSNPNSQTKSASRLARITSSIDNEESLRSSLDLILSPAPKRTPSTPSNLSLKSCTNSLPFHELLLLSPSPSRKSRTRLADRLDIAEEAAMEPTGSRRRCKSRTAQLGSPRISRRSRRRSEMEIREEKDLLGLVEEIGKARKRRHSGRSKKEKLSLVPSLPSSNPSPKVGDCDGGNLNRIGRMIYDLIMWKDVAKSSLWFGFGCLCFLSSCFAKGISFSIFSAISQLGLLFLGASFISNSICQRNNVESRCNFKLKEEDILKLGRLILPPANLAISMARELFSGEPSMTLKVIPFLLVGAEYGHLITMWRLCAIGFFIGFTIPKLYSCYSSQINQKVDYARGRVLDAWEACSHKKIVAASAITAFWNMSSVKTRIFAAFIFLVILRCCRQHMIPNQEEGQAEEGEQGQQQQQQEAEEGEQEQQQALVVVAGVLTTKK</sequence>
<evidence type="ECO:0000313" key="10">
    <source>
        <dbReference type="Proteomes" id="UP000008311"/>
    </source>
</evidence>
<feature type="region of interest" description="Disordered" evidence="7">
    <location>
        <begin position="148"/>
        <end position="175"/>
    </location>
</feature>
<evidence type="ECO:0000256" key="2">
    <source>
        <dbReference type="ARBA" id="ARBA00022692"/>
    </source>
</evidence>
<gene>
    <name evidence="9" type="ORF">RCOM_1173020</name>
</gene>
<feature type="compositionally biased region" description="Low complexity" evidence="7">
    <location>
        <begin position="162"/>
        <end position="175"/>
    </location>
</feature>
<organism evidence="9 10">
    <name type="scientific">Ricinus communis</name>
    <name type="common">Castor bean</name>
    <dbReference type="NCBI Taxonomy" id="3988"/>
    <lineage>
        <taxon>Eukaryota</taxon>
        <taxon>Viridiplantae</taxon>
        <taxon>Streptophyta</taxon>
        <taxon>Embryophyta</taxon>
        <taxon>Tracheophyta</taxon>
        <taxon>Spermatophyta</taxon>
        <taxon>Magnoliopsida</taxon>
        <taxon>eudicotyledons</taxon>
        <taxon>Gunneridae</taxon>
        <taxon>Pentapetalae</taxon>
        <taxon>rosids</taxon>
        <taxon>fabids</taxon>
        <taxon>Malpighiales</taxon>
        <taxon>Euphorbiaceae</taxon>
        <taxon>Acalyphoideae</taxon>
        <taxon>Acalypheae</taxon>
        <taxon>Ricinus</taxon>
    </lineage>
</organism>
<dbReference type="KEGG" id="rcu:8269137"/>
<dbReference type="InParanoid" id="B9RVU8"/>
<evidence type="ECO:0000259" key="8">
    <source>
        <dbReference type="PROSITE" id="PS50845"/>
    </source>
</evidence>
<dbReference type="Pfam" id="PF02453">
    <property type="entry name" value="Reticulon"/>
    <property type="match status" value="1"/>
</dbReference>
<feature type="compositionally biased region" description="Basic residues" evidence="7">
    <location>
        <begin position="148"/>
        <end position="158"/>
    </location>
</feature>
<dbReference type="STRING" id="3988.B9RVU8"/>
<dbReference type="PANTHER" id="PTHR46626">
    <property type="entry name" value="RETICULON-LIKE PROTEIN B17"/>
    <property type="match status" value="1"/>
</dbReference>
<feature type="region of interest" description="Disordered" evidence="7">
    <location>
        <begin position="404"/>
        <end position="430"/>
    </location>
</feature>
<evidence type="ECO:0000256" key="7">
    <source>
        <dbReference type="SAM" id="MobiDB-lite"/>
    </source>
</evidence>